<evidence type="ECO:0000313" key="2">
    <source>
        <dbReference type="EMBL" id="WGH93509.1"/>
    </source>
</evidence>
<dbReference type="Pfam" id="PF26572">
    <property type="entry name" value="DUF8185"/>
    <property type="match status" value="1"/>
</dbReference>
<organism evidence="2 3">
    <name type="scientific">Auritidibacter ignavus</name>
    <dbReference type="NCBI Taxonomy" id="678932"/>
    <lineage>
        <taxon>Bacteria</taxon>
        <taxon>Bacillati</taxon>
        <taxon>Actinomycetota</taxon>
        <taxon>Actinomycetes</taxon>
        <taxon>Micrococcales</taxon>
        <taxon>Micrococcaceae</taxon>
        <taxon>Auritidibacter</taxon>
    </lineage>
</organism>
<dbReference type="EMBL" id="CP122566">
    <property type="protein sequence ID" value="WGH93509.1"/>
    <property type="molecule type" value="Genomic_DNA"/>
</dbReference>
<feature type="domain" description="DUF8185" evidence="1">
    <location>
        <begin position="122"/>
        <end position="224"/>
    </location>
</feature>
<dbReference type="RefSeq" id="WP_110123316.1">
    <property type="nucleotide sequence ID" value="NZ_CP122566.1"/>
</dbReference>
<evidence type="ECO:0000313" key="3">
    <source>
        <dbReference type="Proteomes" id="UP001224674"/>
    </source>
</evidence>
<dbReference type="AlphaFoldDB" id="A0AAJ6DCI6"/>
<accession>A0AAJ6DCI6</accession>
<keyword evidence="3" id="KW-1185">Reference proteome</keyword>
<dbReference type="InterPro" id="IPR058498">
    <property type="entry name" value="DUF8185"/>
</dbReference>
<reference evidence="2 3" key="1">
    <citation type="submission" date="2023-03" db="EMBL/GenBank/DDBJ databases">
        <title>Complete genome sequences of several Auritidibacter ignavus strains isolated from ear infections.</title>
        <authorList>
            <person name="Baehr T."/>
            <person name="Baumhoegger A.M."/>
        </authorList>
    </citation>
    <scope>NUCLEOTIDE SEQUENCE [LARGE SCALE GENOMIC DNA]</scope>
    <source>
        <strain evidence="2 3">BABAE-6</strain>
    </source>
</reference>
<name>A0AAJ6DCI6_9MICC</name>
<protein>
    <recommendedName>
        <fullName evidence="1">DUF8185 domain-containing protein</fullName>
    </recommendedName>
</protein>
<gene>
    <name evidence="2" type="ORF">QDX21_01455</name>
</gene>
<proteinExistence type="predicted"/>
<dbReference type="Proteomes" id="UP001224674">
    <property type="component" value="Chromosome"/>
</dbReference>
<evidence type="ECO:0000259" key="1">
    <source>
        <dbReference type="Pfam" id="PF26572"/>
    </source>
</evidence>
<sequence length="228" mass="25023">MTQGHRIPLANDRVVNDLHRFAERAKHLQATSMRLQVQRNVLVTTVNIFSPLSLGDQMPYVLGVRTVGLNDSEDQAGVLDGLDRVYPLQAITDRTSRMTSQDITWLTLPPVEEETAWTGMTPPRTQWRLAAVIDDAELSELSRQGIRHVAETLPTSPGAAMVHQARTAVWGETYGDPAVAKFPAGMAFAASGLSFLTQRGTSQLFRAGVWLRLTSRGGHIVSRPAITV</sequence>